<dbReference type="EMBL" id="CH479211">
    <property type="protein sequence ID" value="EDW33005.1"/>
    <property type="molecule type" value="Genomic_DNA"/>
</dbReference>
<dbReference type="HOGENOM" id="CLU_600312_0_0_1"/>
<reference evidence="2 3" key="1">
    <citation type="journal article" date="2007" name="Nature">
        <title>Evolution of genes and genomes on the Drosophila phylogeny.</title>
        <authorList>
            <consortium name="Drosophila 12 Genomes Consortium"/>
            <person name="Clark A.G."/>
            <person name="Eisen M.B."/>
            <person name="Smith D.R."/>
            <person name="Bergman C.M."/>
            <person name="Oliver B."/>
            <person name="Markow T.A."/>
            <person name="Kaufman T.C."/>
            <person name="Kellis M."/>
            <person name="Gelbart W."/>
            <person name="Iyer V.N."/>
            <person name="Pollard D.A."/>
            <person name="Sackton T.B."/>
            <person name="Larracuente A.M."/>
            <person name="Singh N.D."/>
            <person name="Abad J.P."/>
            <person name="Abt D.N."/>
            <person name="Adryan B."/>
            <person name="Aguade M."/>
            <person name="Akashi H."/>
            <person name="Anderson W.W."/>
            <person name="Aquadro C.F."/>
            <person name="Ardell D.H."/>
            <person name="Arguello R."/>
            <person name="Artieri C.G."/>
            <person name="Barbash D.A."/>
            <person name="Barker D."/>
            <person name="Barsanti P."/>
            <person name="Batterham P."/>
            <person name="Batzoglou S."/>
            <person name="Begun D."/>
            <person name="Bhutkar A."/>
            <person name="Blanco E."/>
            <person name="Bosak S.A."/>
            <person name="Bradley R.K."/>
            <person name="Brand A.D."/>
            <person name="Brent M.R."/>
            <person name="Brooks A.N."/>
            <person name="Brown R.H."/>
            <person name="Butlin R.K."/>
            <person name="Caggese C."/>
            <person name="Calvi B.R."/>
            <person name="Bernardo de Carvalho A."/>
            <person name="Caspi A."/>
            <person name="Castrezana S."/>
            <person name="Celniker S.E."/>
            <person name="Chang J.L."/>
            <person name="Chapple C."/>
            <person name="Chatterji S."/>
            <person name="Chinwalla A."/>
            <person name="Civetta A."/>
            <person name="Clifton S.W."/>
            <person name="Comeron J.M."/>
            <person name="Costello J.C."/>
            <person name="Coyne J.A."/>
            <person name="Daub J."/>
            <person name="David R.G."/>
            <person name="Delcher A.L."/>
            <person name="Delehaunty K."/>
            <person name="Do C.B."/>
            <person name="Ebling H."/>
            <person name="Edwards K."/>
            <person name="Eickbush T."/>
            <person name="Evans J.D."/>
            <person name="Filipski A."/>
            <person name="Findeiss S."/>
            <person name="Freyhult E."/>
            <person name="Fulton L."/>
            <person name="Fulton R."/>
            <person name="Garcia A.C."/>
            <person name="Gardiner A."/>
            <person name="Garfield D.A."/>
            <person name="Garvin B.E."/>
            <person name="Gibson G."/>
            <person name="Gilbert D."/>
            <person name="Gnerre S."/>
            <person name="Godfrey J."/>
            <person name="Good R."/>
            <person name="Gotea V."/>
            <person name="Gravely B."/>
            <person name="Greenberg A.J."/>
            <person name="Griffiths-Jones S."/>
            <person name="Gross S."/>
            <person name="Guigo R."/>
            <person name="Gustafson E.A."/>
            <person name="Haerty W."/>
            <person name="Hahn M.W."/>
            <person name="Halligan D.L."/>
            <person name="Halpern A.L."/>
            <person name="Halter G.M."/>
            <person name="Han M.V."/>
            <person name="Heger A."/>
            <person name="Hillier L."/>
            <person name="Hinrichs A.S."/>
            <person name="Holmes I."/>
            <person name="Hoskins R.A."/>
            <person name="Hubisz M.J."/>
            <person name="Hultmark D."/>
            <person name="Huntley M.A."/>
            <person name="Jaffe D.B."/>
            <person name="Jagadeeshan S."/>
            <person name="Jeck W.R."/>
            <person name="Johnson J."/>
            <person name="Jones C.D."/>
            <person name="Jordan W.C."/>
            <person name="Karpen G.H."/>
            <person name="Kataoka E."/>
            <person name="Keightley P.D."/>
            <person name="Kheradpour P."/>
            <person name="Kirkness E.F."/>
            <person name="Koerich L.B."/>
            <person name="Kristiansen K."/>
            <person name="Kudrna D."/>
            <person name="Kulathinal R.J."/>
            <person name="Kumar S."/>
            <person name="Kwok R."/>
            <person name="Lander E."/>
            <person name="Langley C.H."/>
            <person name="Lapoint R."/>
            <person name="Lazzaro B.P."/>
            <person name="Lee S.J."/>
            <person name="Levesque L."/>
            <person name="Li R."/>
            <person name="Lin C.F."/>
            <person name="Lin M.F."/>
            <person name="Lindblad-Toh K."/>
            <person name="Llopart A."/>
            <person name="Long M."/>
            <person name="Low L."/>
            <person name="Lozovsky E."/>
            <person name="Lu J."/>
            <person name="Luo M."/>
            <person name="Machado C.A."/>
            <person name="Makalowski W."/>
            <person name="Marzo M."/>
            <person name="Matsuda M."/>
            <person name="Matzkin L."/>
            <person name="McAllister B."/>
            <person name="McBride C.S."/>
            <person name="McKernan B."/>
            <person name="McKernan K."/>
            <person name="Mendez-Lago M."/>
            <person name="Minx P."/>
            <person name="Mollenhauer M.U."/>
            <person name="Montooth K."/>
            <person name="Mount S.M."/>
            <person name="Mu X."/>
            <person name="Myers E."/>
            <person name="Negre B."/>
            <person name="Newfeld S."/>
            <person name="Nielsen R."/>
            <person name="Noor M.A."/>
            <person name="O'Grady P."/>
            <person name="Pachter L."/>
            <person name="Papaceit M."/>
            <person name="Parisi M.J."/>
            <person name="Parisi M."/>
            <person name="Parts L."/>
            <person name="Pedersen J.S."/>
            <person name="Pesole G."/>
            <person name="Phillippy A.M."/>
            <person name="Ponting C.P."/>
            <person name="Pop M."/>
            <person name="Porcelli D."/>
            <person name="Powell J.R."/>
            <person name="Prohaska S."/>
            <person name="Pruitt K."/>
            <person name="Puig M."/>
            <person name="Quesneville H."/>
            <person name="Ram K.R."/>
            <person name="Rand D."/>
            <person name="Rasmussen M.D."/>
            <person name="Reed L.K."/>
            <person name="Reenan R."/>
            <person name="Reily A."/>
            <person name="Remington K.A."/>
            <person name="Rieger T.T."/>
            <person name="Ritchie M.G."/>
            <person name="Robin C."/>
            <person name="Rogers Y.H."/>
            <person name="Rohde C."/>
            <person name="Rozas J."/>
            <person name="Rubenfield M.J."/>
            <person name="Ruiz A."/>
            <person name="Russo S."/>
            <person name="Salzberg S.L."/>
            <person name="Sanchez-Gracia A."/>
            <person name="Saranga D.J."/>
            <person name="Sato H."/>
            <person name="Schaeffer S.W."/>
            <person name="Schatz M.C."/>
            <person name="Schlenke T."/>
            <person name="Schwartz R."/>
            <person name="Segarra C."/>
            <person name="Singh R.S."/>
            <person name="Sirot L."/>
            <person name="Sirota M."/>
            <person name="Sisneros N.B."/>
            <person name="Smith C.D."/>
            <person name="Smith T.F."/>
            <person name="Spieth J."/>
            <person name="Stage D.E."/>
            <person name="Stark A."/>
            <person name="Stephan W."/>
            <person name="Strausberg R.L."/>
            <person name="Strempel S."/>
            <person name="Sturgill D."/>
            <person name="Sutton G."/>
            <person name="Sutton G.G."/>
            <person name="Tao W."/>
            <person name="Teichmann S."/>
            <person name="Tobari Y.N."/>
            <person name="Tomimura Y."/>
            <person name="Tsolas J.M."/>
            <person name="Valente V.L."/>
            <person name="Venter E."/>
            <person name="Venter J.C."/>
            <person name="Vicario S."/>
            <person name="Vieira F.G."/>
            <person name="Vilella A.J."/>
            <person name="Villasante A."/>
            <person name="Walenz B."/>
            <person name="Wang J."/>
            <person name="Wasserman M."/>
            <person name="Watts T."/>
            <person name="Wilson D."/>
            <person name="Wilson R.K."/>
            <person name="Wing R.A."/>
            <person name="Wolfner M.F."/>
            <person name="Wong A."/>
            <person name="Wong G.K."/>
            <person name="Wu C.I."/>
            <person name="Wu G."/>
            <person name="Yamamoto D."/>
            <person name="Yang H.P."/>
            <person name="Yang S.P."/>
            <person name="Yorke J.A."/>
            <person name="Yoshida K."/>
            <person name="Zdobnov E."/>
            <person name="Zhang P."/>
            <person name="Zhang Y."/>
            <person name="Zimin A.V."/>
            <person name="Baldwin J."/>
            <person name="Abdouelleil A."/>
            <person name="Abdulkadir J."/>
            <person name="Abebe A."/>
            <person name="Abera B."/>
            <person name="Abreu J."/>
            <person name="Acer S.C."/>
            <person name="Aftuck L."/>
            <person name="Alexander A."/>
            <person name="An P."/>
            <person name="Anderson E."/>
            <person name="Anderson S."/>
            <person name="Arachi H."/>
            <person name="Azer M."/>
            <person name="Bachantsang P."/>
            <person name="Barry A."/>
            <person name="Bayul T."/>
            <person name="Berlin A."/>
            <person name="Bessette D."/>
            <person name="Bloom T."/>
            <person name="Blye J."/>
            <person name="Boguslavskiy L."/>
            <person name="Bonnet C."/>
            <person name="Boukhgalter B."/>
            <person name="Bourzgui I."/>
            <person name="Brown A."/>
            <person name="Cahill P."/>
            <person name="Channer S."/>
            <person name="Cheshatsang Y."/>
            <person name="Chuda L."/>
            <person name="Citroen M."/>
            <person name="Collymore A."/>
            <person name="Cooke P."/>
            <person name="Costello M."/>
            <person name="D'Aco K."/>
            <person name="Daza R."/>
            <person name="De Haan G."/>
            <person name="DeGray S."/>
            <person name="DeMaso C."/>
            <person name="Dhargay N."/>
            <person name="Dooley K."/>
            <person name="Dooley E."/>
            <person name="Doricent M."/>
            <person name="Dorje P."/>
            <person name="Dorjee K."/>
            <person name="Dupes A."/>
            <person name="Elong R."/>
            <person name="Falk J."/>
            <person name="Farina A."/>
            <person name="Faro S."/>
            <person name="Ferguson D."/>
            <person name="Fisher S."/>
            <person name="Foley C.D."/>
            <person name="Franke A."/>
            <person name="Friedrich D."/>
            <person name="Gadbois L."/>
            <person name="Gearin G."/>
            <person name="Gearin C.R."/>
            <person name="Giannoukos G."/>
            <person name="Goode T."/>
            <person name="Graham J."/>
            <person name="Grandbois E."/>
            <person name="Grewal S."/>
            <person name="Gyaltsen K."/>
            <person name="Hafez N."/>
            <person name="Hagos B."/>
            <person name="Hall J."/>
            <person name="Henson C."/>
            <person name="Hollinger A."/>
            <person name="Honan T."/>
            <person name="Huard M.D."/>
            <person name="Hughes L."/>
            <person name="Hurhula B."/>
            <person name="Husby M.E."/>
            <person name="Kamat A."/>
            <person name="Kanga B."/>
            <person name="Kashin S."/>
            <person name="Khazanovich D."/>
            <person name="Kisner P."/>
            <person name="Lance K."/>
            <person name="Lara M."/>
            <person name="Lee W."/>
            <person name="Lennon N."/>
            <person name="Letendre F."/>
            <person name="LeVine R."/>
            <person name="Lipovsky A."/>
            <person name="Liu X."/>
            <person name="Liu J."/>
            <person name="Liu S."/>
            <person name="Lokyitsang T."/>
            <person name="Lokyitsang Y."/>
            <person name="Lubonja R."/>
            <person name="Lui A."/>
            <person name="MacDonald P."/>
            <person name="Magnisalis V."/>
            <person name="Maru K."/>
            <person name="Matthews C."/>
            <person name="McCusker W."/>
            <person name="McDonough S."/>
            <person name="Mehta T."/>
            <person name="Meldrim J."/>
            <person name="Meneus L."/>
            <person name="Mihai O."/>
            <person name="Mihalev A."/>
            <person name="Mihova T."/>
            <person name="Mittelman R."/>
            <person name="Mlenga V."/>
            <person name="Montmayeur A."/>
            <person name="Mulrain L."/>
            <person name="Navidi A."/>
            <person name="Naylor J."/>
            <person name="Negash T."/>
            <person name="Nguyen T."/>
            <person name="Nguyen N."/>
            <person name="Nicol R."/>
            <person name="Norbu C."/>
            <person name="Norbu N."/>
            <person name="Novod N."/>
            <person name="O'Neill B."/>
            <person name="Osman S."/>
            <person name="Markiewicz E."/>
            <person name="Oyono O.L."/>
            <person name="Patti C."/>
            <person name="Phunkhang P."/>
            <person name="Pierre F."/>
            <person name="Priest M."/>
            <person name="Raghuraman S."/>
            <person name="Rege F."/>
            <person name="Reyes R."/>
            <person name="Rise C."/>
            <person name="Rogov P."/>
            <person name="Ross K."/>
            <person name="Ryan E."/>
            <person name="Settipalli S."/>
            <person name="Shea T."/>
            <person name="Sherpa N."/>
            <person name="Shi L."/>
            <person name="Shih D."/>
            <person name="Sparrow T."/>
            <person name="Spaulding J."/>
            <person name="Stalker J."/>
            <person name="Stange-Thomann N."/>
            <person name="Stavropoulos S."/>
            <person name="Stone C."/>
            <person name="Strader C."/>
            <person name="Tesfaye S."/>
            <person name="Thomson T."/>
            <person name="Thoulutsang Y."/>
            <person name="Thoulutsang D."/>
            <person name="Topham K."/>
            <person name="Topping I."/>
            <person name="Tsamla T."/>
            <person name="Vassiliev H."/>
            <person name="Vo A."/>
            <person name="Wangchuk T."/>
            <person name="Wangdi T."/>
            <person name="Weiand M."/>
            <person name="Wilkinson J."/>
            <person name="Wilson A."/>
            <person name="Yadav S."/>
            <person name="Young G."/>
            <person name="Yu Q."/>
            <person name="Zembek L."/>
            <person name="Zhong D."/>
            <person name="Zimmer A."/>
            <person name="Zwirko Z."/>
            <person name="Jaffe D.B."/>
            <person name="Alvarez P."/>
            <person name="Brockman W."/>
            <person name="Butler J."/>
            <person name="Chin C."/>
            <person name="Gnerre S."/>
            <person name="Grabherr M."/>
            <person name="Kleber M."/>
            <person name="Mauceli E."/>
            <person name="MacCallum I."/>
        </authorList>
    </citation>
    <scope>NUCLEOTIDE SEQUENCE [LARGE SCALE GENOMIC DNA]</scope>
    <source>
        <strain evidence="3">MSH-3 / Tucson 14011-0111.49</strain>
    </source>
</reference>
<dbReference type="STRING" id="7234.B4H5F3"/>
<feature type="region of interest" description="Disordered" evidence="1">
    <location>
        <begin position="180"/>
        <end position="209"/>
    </location>
</feature>
<evidence type="ECO:0000256" key="1">
    <source>
        <dbReference type="SAM" id="MobiDB-lite"/>
    </source>
</evidence>
<feature type="region of interest" description="Disordered" evidence="1">
    <location>
        <begin position="35"/>
        <end position="76"/>
    </location>
</feature>
<dbReference type="PhylomeDB" id="B4H5F3"/>
<feature type="region of interest" description="Disordered" evidence="1">
    <location>
        <begin position="224"/>
        <end position="273"/>
    </location>
</feature>
<feature type="region of interest" description="Disordered" evidence="1">
    <location>
        <begin position="400"/>
        <end position="456"/>
    </location>
</feature>
<evidence type="ECO:0000313" key="3">
    <source>
        <dbReference type="Proteomes" id="UP000008744"/>
    </source>
</evidence>
<organism evidence="3">
    <name type="scientific">Drosophila persimilis</name>
    <name type="common">Fruit fly</name>
    <dbReference type="NCBI Taxonomy" id="7234"/>
    <lineage>
        <taxon>Eukaryota</taxon>
        <taxon>Metazoa</taxon>
        <taxon>Ecdysozoa</taxon>
        <taxon>Arthropoda</taxon>
        <taxon>Hexapoda</taxon>
        <taxon>Insecta</taxon>
        <taxon>Pterygota</taxon>
        <taxon>Neoptera</taxon>
        <taxon>Endopterygota</taxon>
        <taxon>Diptera</taxon>
        <taxon>Brachycera</taxon>
        <taxon>Muscomorpha</taxon>
        <taxon>Ephydroidea</taxon>
        <taxon>Drosophilidae</taxon>
        <taxon>Drosophila</taxon>
        <taxon>Sophophora</taxon>
    </lineage>
</organism>
<evidence type="ECO:0000313" key="2">
    <source>
        <dbReference type="EMBL" id="EDW33005.1"/>
    </source>
</evidence>
<feature type="compositionally biased region" description="Basic and acidic residues" evidence="1">
    <location>
        <begin position="238"/>
        <end position="249"/>
    </location>
</feature>
<proteinExistence type="predicted"/>
<feature type="compositionally biased region" description="Gly residues" evidence="1">
    <location>
        <begin position="336"/>
        <end position="346"/>
    </location>
</feature>
<dbReference type="Proteomes" id="UP000008744">
    <property type="component" value="Unassembled WGS sequence"/>
</dbReference>
<accession>B4H5F3</accession>
<dbReference type="OrthoDB" id="660555at2759"/>
<gene>
    <name evidence="2" type="primary">Dper\GL16131</name>
    <name evidence="2" type="ORF">Dper_GL16131</name>
</gene>
<feature type="compositionally biased region" description="Polar residues" evidence="1">
    <location>
        <begin position="224"/>
        <end position="237"/>
    </location>
</feature>
<dbReference type="AlphaFoldDB" id="B4H5F3"/>
<keyword evidence="3" id="KW-1185">Reference proteome</keyword>
<name>B4H5F3_DROPE</name>
<feature type="compositionally biased region" description="Gly residues" evidence="1">
    <location>
        <begin position="400"/>
        <end position="413"/>
    </location>
</feature>
<sequence>MVTYHVRSVLTQFSVSYSQIESPGEVARTRVHRTAAAAATPKCNKVSRRGSNMQEPPRGHGSKSAPVSQHGTPRKQAVALAAGRRFRTLQRMPKTGNHGIKVVGTRSNRTTFAGGLLLFIASPGYTCQCQCSSSGVLLQLGLRWTLRRESAMKKLIIPTLMDTYGLIKFWDFDTGAPAPATAPSPANVSPSARGRPNFGVPPDGDAMPSERRYKWRHRLLQSQQMRAVSSPSLTEPYSESRKPPEEGRAAADGAANVATSSSTGSGSGSGVSGVGGVGLGVLLKFKRTFNNFNNKNQLHITPVPGNGNDSSRPKAQAIANDADRVDHNTAPAAAGDGTGADGGDGSSGKYRFGPLIWRTSKERRKTKFNRRDKCNSGDSGIQIELEQDEQYSCVLAVSAQGGGDGGGEGGGTSAGTEGAGSKPRTIRRTNSGQGEQHPRLLRPEVQAPHAPGHRGH</sequence>
<dbReference type="eggNOG" id="KOG3519">
    <property type="taxonomic scope" value="Eukaryota"/>
</dbReference>
<feature type="compositionally biased region" description="Low complexity" evidence="1">
    <location>
        <begin position="180"/>
        <end position="192"/>
    </location>
</feature>
<feature type="region of interest" description="Disordered" evidence="1">
    <location>
        <begin position="295"/>
        <end position="353"/>
    </location>
</feature>
<feature type="compositionally biased region" description="Low complexity" evidence="1">
    <location>
        <begin position="250"/>
        <end position="264"/>
    </location>
</feature>
<protein>
    <submittedName>
        <fullName evidence="2">GL16131</fullName>
    </submittedName>
</protein>